<dbReference type="GO" id="GO:0003677">
    <property type="term" value="F:DNA binding"/>
    <property type="evidence" value="ECO:0007669"/>
    <property type="project" value="UniProtKB-KW"/>
</dbReference>
<dbReference type="EMBL" id="JALLPB020000719">
    <property type="protein sequence ID" value="KAL3806855.1"/>
    <property type="molecule type" value="Genomic_DNA"/>
</dbReference>
<evidence type="ECO:0000256" key="2">
    <source>
        <dbReference type="ARBA" id="ARBA00023125"/>
    </source>
</evidence>
<keyword evidence="6" id="KW-1185">Reference proteome</keyword>
<gene>
    <name evidence="5" type="ORF">ACHAXA_011221</name>
</gene>
<dbReference type="InterPro" id="IPR000232">
    <property type="entry name" value="HSF_DNA-bd"/>
</dbReference>
<evidence type="ECO:0000259" key="4">
    <source>
        <dbReference type="Pfam" id="PF00447"/>
    </source>
</evidence>
<dbReference type="AlphaFoldDB" id="A0ABD3R291"/>
<evidence type="ECO:0000313" key="5">
    <source>
        <dbReference type="EMBL" id="KAL3806855.1"/>
    </source>
</evidence>
<proteinExistence type="predicted"/>
<dbReference type="SUPFAM" id="SSF46785">
    <property type="entry name" value="Winged helix' DNA-binding domain"/>
    <property type="match status" value="1"/>
</dbReference>
<evidence type="ECO:0000256" key="1">
    <source>
        <dbReference type="ARBA" id="ARBA00004123"/>
    </source>
</evidence>
<sequence>KFLPAYHESTCNSKGGSCDSSNQAYPYRHHPHQRVAPIDLSNIIITCSSTAHPRDVYDDEYDDLSLYLGAENISNLTTAELPSYRDMSRVSCNDLAVCVTDPAAQRNFPVLLHHLLFKSMFDDAIKWLPHGRAFVITNRARFCADVCPLIVNSHLYEAFIERIEEYGFQQTHYDDGHADVPLAAFYHERFLCSRWWLAYSMKSGRDYDRAVPMTVIAPPHSEEHAQLVLRSLHLLPALEYDTDLSQSVMVRLHASLMIANQLPVGNRVICHRQRLLH</sequence>
<organism evidence="5 6">
    <name type="scientific">Cyclostephanos tholiformis</name>
    <dbReference type="NCBI Taxonomy" id="382380"/>
    <lineage>
        <taxon>Eukaryota</taxon>
        <taxon>Sar</taxon>
        <taxon>Stramenopiles</taxon>
        <taxon>Ochrophyta</taxon>
        <taxon>Bacillariophyta</taxon>
        <taxon>Coscinodiscophyceae</taxon>
        <taxon>Thalassiosirophycidae</taxon>
        <taxon>Stephanodiscales</taxon>
        <taxon>Stephanodiscaceae</taxon>
        <taxon>Cyclostephanos</taxon>
    </lineage>
</organism>
<reference evidence="5 6" key="1">
    <citation type="submission" date="2024-10" db="EMBL/GenBank/DDBJ databases">
        <title>Updated reference genomes for cyclostephanoid diatoms.</title>
        <authorList>
            <person name="Roberts W.R."/>
            <person name="Alverson A.J."/>
        </authorList>
    </citation>
    <scope>NUCLEOTIDE SEQUENCE [LARGE SCALE GENOMIC DNA]</scope>
    <source>
        <strain evidence="5 6">AJA228-03</strain>
    </source>
</reference>
<evidence type="ECO:0000256" key="3">
    <source>
        <dbReference type="ARBA" id="ARBA00023242"/>
    </source>
</evidence>
<comment type="subcellular location">
    <subcellularLocation>
        <location evidence="1">Nucleus</location>
    </subcellularLocation>
</comment>
<feature type="non-terminal residue" evidence="5">
    <location>
        <position position="1"/>
    </location>
</feature>
<evidence type="ECO:0000313" key="6">
    <source>
        <dbReference type="Proteomes" id="UP001530377"/>
    </source>
</evidence>
<dbReference type="InterPro" id="IPR036388">
    <property type="entry name" value="WH-like_DNA-bd_sf"/>
</dbReference>
<comment type="caution">
    <text evidence="5">The sequence shown here is derived from an EMBL/GenBank/DDBJ whole genome shotgun (WGS) entry which is preliminary data.</text>
</comment>
<dbReference type="InterPro" id="IPR036390">
    <property type="entry name" value="WH_DNA-bd_sf"/>
</dbReference>
<dbReference type="Pfam" id="PF00447">
    <property type="entry name" value="HSF_DNA-bind"/>
    <property type="match status" value="1"/>
</dbReference>
<dbReference type="Proteomes" id="UP001530377">
    <property type="component" value="Unassembled WGS sequence"/>
</dbReference>
<dbReference type="Gene3D" id="1.10.10.10">
    <property type="entry name" value="Winged helix-like DNA-binding domain superfamily/Winged helix DNA-binding domain"/>
    <property type="match status" value="1"/>
</dbReference>
<protein>
    <recommendedName>
        <fullName evidence="4">HSF-type DNA-binding domain-containing protein</fullName>
    </recommendedName>
</protein>
<keyword evidence="3" id="KW-0539">Nucleus</keyword>
<feature type="domain" description="HSF-type DNA-binding" evidence="4">
    <location>
        <begin position="108"/>
        <end position="198"/>
    </location>
</feature>
<accession>A0ABD3R291</accession>
<name>A0ABD3R291_9STRA</name>
<keyword evidence="2" id="KW-0238">DNA-binding</keyword>
<dbReference type="GO" id="GO:0005634">
    <property type="term" value="C:nucleus"/>
    <property type="evidence" value="ECO:0007669"/>
    <property type="project" value="UniProtKB-SubCell"/>
</dbReference>